<dbReference type="Pfam" id="PF06037">
    <property type="entry name" value="DUF922"/>
    <property type="match status" value="1"/>
</dbReference>
<evidence type="ECO:0008006" key="3">
    <source>
        <dbReference type="Google" id="ProtNLM"/>
    </source>
</evidence>
<gene>
    <name evidence="1" type="ORF">A7A78_08745</name>
</gene>
<proteinExistence type="predicted"/>
<keyword evidence="2" id="KW-1185">Reference proteome</keyword>
<dbReference type="STRING" id="1385699.A7A78_08745"/>
<name>A0A1A9LHE9_9FLAO</name>
<accession>A0A1A9LHE9</accession>
<dbReference type="AlphaFoldDB" id="A0A1A9LHE9"/>
<dbReference type="Proteomes" id="UP000077552">
    <property type="component" value="Unassembled WGS sequence"/>
</dbReference>
<sequence length="176" mass="20860">MKLLFAFIFSLFLFPQNNPEKIIWNKNQKLSWEDFRGKPVRSASFVASTNTGISFHYSYSIKNGAVDVEYSVQSFFAPEGSWYIPERVSPYILKHEQAHFDISELHARMLRKNLEGRKFSKKVKSEIEGIYQQVEQKRRAMQTKFDAETDHSRNEEKEAFWQKYIANQLAEYDAWK</sequence>
<comment type="caution">
    <text evidence="1">The sequence shown here is derived from an EMBL/GenBank/DDBJ whole genome shotgun (WGS) entry which is preliminary data.</text>
</comment>
<dbReference type="EMBL" id="LXIE01000002">
    <property type="protein sequence ID" value="OAD92316.1"/>
    <property type="molecule type" value="Genomic_DNA"/>
</dbReference>
<reference evidence="1 2" key="1">
    <citation type="submission" date="2016-05" db="EMBL/GenBank/DDBJ databases">
        <title>Genome sequencing of Vitellibacter soesokkakensis RSSK-12.</title>
        <authorList>
            <person name="Thevarajoo S."/>
            <person name="Selvaratnam C."/>
            <person name="Goh K.M."/>
            <person name="Chan K.-G."/>
            <person name="Chong C.S."/>
        </authorList>
    </citation>
    <scope>NUCLEOTIDE SEQUENCE [LARGE SCALE GENOMIC DNA]</scope>
    <source>
        <strain evidence="1 2">RSSK-12</strain>
    </source>
</reference>
<dbReference type="InterPro" id="IPR010321">
    <property type="entry name" value="DUF922"/>
</dbReference>
<evidence type="ECO:0000313" key="2">
    <source>
        <dbReference type="Proteomes" id="UP000077552"/>
    </source>
</evidence>
<dbReference type="OrthoDB" id="5431540at2"/>
<dbReference type="RefSeq" id="WP_068760969.1">
    <property type="nucleotide sequence ID" value="NZ_LXIE01000002.1"/>
</dbReference>
<evidence type="ECO:0000313" key="1">
    <source>
        <dbReference type="EMBL" id="OAD92316.1"/>
    </source>
</evidence>
<organism evidence="1 2">
    <name type="scientific">Aequorivita soesokkakensis</name>
    <dbReference type="NCBI Taxonomy" id="1385699"/>
    <lineage>
        <taxon>Bacteria</taxon>
        <taxon>Pseudomonadati</taxon>
        <taxon>Bacteroidota</taxon>
        <taxon>Flavobacteriia</taxon>
        <taxon>Flavobacteriales</taxon>
        <taxon>Flavobacteriaceae</taxon>
        <taxon>Aequorivita</taxon>
    </lineage>
</organism>
<protein>
    <recommendedName>
        <fullName evidence="3">DUF922 domain-containing protein</fullName>
    </recommendedName>
</protein>